<organism evidence="1 2">
    <name type="scientific">Fodinibius salsisoli</name>
    <dbReference type="NCBI Taxonomy" id="2820877"/>
    <lineage>
        <taxon>Bacteria</taxon>
        <taxon>Pseudomonadati</taxon>
        <taxon>Balneolota</taxon>
        <taxon>Balneolia</taxon>
        <taxon>Balneolales</taxon>
        <taxon>Balneolaceae</taxon>
        <taxon>Fodinibius</taxon>
    </lineage>
</organism>
<comment type="caution">
    <text evidence="1">The sequence shown here is derived from an EMBL/GenBank/DDBJ whole genome shotgun (WGS) entry which is preliminary data.</text>
</comment>
<dbReference type="EMBL" id="JAGGJA010000017">
    <property type="protein sequence ID" value="MCW9708785.1"/>
    <property type="molecule type" value="Genomic_DNA"/>
</dbReference>
<dbReference type="RefSeq" id="WP_265767592.1">
    <property type="nucleotide sequence ID" value="NZ_JAGGJA010000017.1"/>
</dbReference>
<sequence>MASNSRPDEIGCDDCFEQLHRFAEMKLKGKSPEEAMPLVEDHLKRCGDCREEYEALLEALKATQRFA</sequence>
<dbReference type="Proteomes" id="UP001207918">
    <property type="component" value="Unassembled WGS sequence"/>
</dbReference>
<evidence type="ECO:0008006" key="3">
    <source>
        <dbReference type="Google" id="ProtNLM"/>
    </source>
</evidence>
<proteinExistence type="predicted"/>
<keyword evidence="2" id="KW-1185">Reference proteome</keyword>
<evidence type="ECO:0000313" key="1">
    <source>
        <dbReference type="EMBL" id="MCW9708785.1"/>
    </source>
</evidence>
<reference evidence="1 2" key="1">
    <citation type="submission" date="2021-03" db="EMBL/GenBank/DDBJ databases">
        <title>Aliifodinibius sp. nov., a new bacterium isolated from saline soil.</title>
        <authorList>
            <person name="Galisteo C."/>
            <person name="De La Haba R."/>
            <person name="Sanchez-Porro C."/>
            <person name="Ventosa A."/>
        </authorList>
    </citation>
    <scope>NUCLEOTIDE SEQUENCE [LARGE SCALE GENOMIC DNA]</scope>
    <source>
        <strain evidence="1 2">1BSP15-2V2</strain>
    </source>
</reference>
<accession>A0ABT3PSF1</accession>
<evidence type="ECO:0000313" key="2">
    <source>
        <dbReference type="Proteomes" id="UP001207918"/>
    </source>
</evidence>
<name>A0ABT3PSF1_9BACT</name>
<protein>
    <recommendedName>
        <fullName evidence="3">Zinc-finger</fullName>
    </recommendedName>
</protein>
<gene>
    <name evidence="1" type="ORF">J6I44_18135</name>
</gene>